<feature type="chain" id="PRO_5027730889" description="trypsin" evidence="12">
    <location>
        <begin position="18"/>
        <end position="266"/>
    </location>
</feature>
<dbReference type="Gene3D" id="2.40.10.10">
    <property type="entry name" value="Trypsin-like serine proteases"/>
    <property type="match status" value="2"/>
</dbReference>
<dbReference type="EC" id="3.4.21.4" evidence="11"/>
<keyword evidence="9" id="KW-1015">Disulfide bond</keyword>
<dbReference type="Pfam" id="PF00089">
    <property type="entry name" value="Trypsin"/>
    <property type="match status" value="1"/>
</dbReference>
<dbReference type="InterPro" id="IPR050430">
    <property type="entry name" value="Peptidase_S1"/>
</dbReference>
<dbReference type="PROSITE" id="PS50240">
    <property type="entry name" value="TRYPSIN_DOM"/>
    <property type="match status" value="1"/>
</dbReference>
<dbReference type="InterPro" id="IPR009003">
    <property type="entry name" value="Peptidase_S1_PA"/>
</dbReference>
<evidence type="ECO:0000256" key="1">
    <source>
        <dbReference type="ARBA" id="ARBA00004239"/>
    </source>
</evidence>
<dbReference type="InterPro" id="IPR001254">
    <property type="entry name" value="Trypsin_dom"/>
</dbReference>
<organism evidence="14 15">
    <name type="scientific">Drosophila albomicans</name>
    <name type="common">Fruit fly</name>
    <dbReference type="NCBI Taxonomy" id="7291"/>
    <lineage>
        <taxon>Eukaryota</taxon>
        <taxon>Metazoa</taxon>
        <taxon>Ecdysozoa</taxon>
        <taxon>Arthropoda</taxon>
        <taxon>Hexapoda</taxon>
        <taxon>Insecta</taxon>
        <taxon>Pterygota</taxon>
        <taxon>Neoptera</taxon>
        <taxon>Endopterygota</taxon>
        <taxon>Diptera</taxon>
        <taxon>Brachycera</taxon>
        <taxon>Muscomorpha</taxon>
        <taxon>Ephydroidea</taxon>
        <taxon>Drosophilidae</taxon>
        <taxon>Drosophila</taxon>
    </lineage>
</organism>
<feature type="signal peptide" evidence="12">
    <location>
        <begin position="1"/>
        <end position="17"/>
    </location>
</feature>
<keyword evidence="3" id="KW-0964">Secreted</keyword>
<reference evidence="15" key="1">
    <citation type="submission" date="2025-08" db="UniProtKB">
        <authorList>
            <consortium name="RefSeq"/>
        </authorList>
    </citation>
    <scope>IDENTIFICATION</scope>
    <source>
        <strain evidence="15">15112-1751.03</strain>
        <tissue evidence="15">Whole Adult</tissue>
    </source>
</reference>
<dbReference type="Proteomes" id="UP000515160">
    <property type="component" value="Chromosome 3"/>
</dbReference>
<evidence type="ECO:0000256" key="3">
    <source>
        <dbReference type="ARBA" id="ARBA00022525"/>
    </source>
</evidence>
<dbReference type="GO" id="GO:0006508">
    <property type="term" value="P:proteolysis"/>
    <property type="evidence" value="ECO:0007669"/>
    <property type="project" value="UniProtKB-KW"/>
</dbReference>
<evidence type="ECO:0000256" key="2">
    <source>
        <dbReference type="ARBA" id="ARBA00007664"/>
    </source>
</evidence>
<dbReference type="AlphaFoldDB" id="A0A6P8WR13"/>
<dbReference type="InterPro" id="IPR043504">
    <property type="entry name" value="Peptidase_S1_PA_chymotrypsin"/>
</dbReference>
<keyword evidence="6" id="KW-0378">Hydrolase</keyword>
<comment type="catalytic activity">
    <reaction evidence="10">
        <text>Preferential cleavage: Arg-|-Xaa, Lys-|-Xaa.</text>
        <dbReference type="EC" id="3.4.21.4"/>
    </reaction>
</comment>
<evidence type="ECO:0000259" key="13">
    <source>
        <dbReference type="PROSITE" id="PS50240"/>
    </source>
</evidence>
<evidence type="ECO:0000256" key="10">
    <source>
        <dbReference type="ARBA" id="ARBA00036320"/>
    </source>
</evidence>
<dbReference type="SUPFAM" id="SSF50494">
    <property type="entry name" value="Trypsin-like serine proteases"/>
    <property type="match status" value="1"/>
</dbReference>
<sequence length="266" mass="28471">MKVFITILALAVAAASAAPSTGMVHPKDLTTTKKGIEGRITNGYPAYEGKAPYTVGLGFSGNGGGWWCGGSIIGNTWVLTAEHCSGSAESVTVYFGATWRTNAQYTHWVSRNDMINHNSADIALIRIPHVDFWSMVNKVELPSYNDRYNDYNGAWAVACGWGGTYDGSPLPDWLQCADLQIISNSECANYYGTGLIQDKIICIRVVDGKGTCQGDSGGPLVTHDGNKLVGVTNFVPAAGCQSGGPAGFARVTYHLDWIRDNTGISY</sequence>
<dbReference type="InterPro" id="IPR033116">
    <property type="entry name" value="TRYPSIN_SER"/>
</dbReference>
<comment type="subcellular location">
    <subcellularLocation>
        <location evidence="1">Secreted</location>
        <location evidence="1">Extracellular space</location>
    </subcellularLocation>
</comment>
<dbReference type="InterPro" id="IPR001314">
    <property type="entry name" value="Peptidase_S1A"/>
</dbReference>
<keyword evidence="4" id="KW-0645">Protease</keyword>
<keyword evidence="14" id="KW-1185">Reference proteome</keyword>
<dbReference type="GO" id="GO:0004252">
    <property type="term" value="F:serine-type endopeptidase activity"/>
    <property type="evidence" value="ECO:0007669"/>
    <property type="project" value="UniProtKB-EC"/>
</dbReference>
<evidence type="ECO:0000256" key="6">
    <source>
        <dbReference type="ARBA" id="ARBA00022801"/>
    </source>
</evidence>
<accession>A0A6P8WR13</accession>
<evidence type="ECO:0000313" key="15">
    <source>
        <dbReference type="RefSeq" id="XP_034106196.1"/>
    </source>
</evidence>
<dbReference type="GO" id="GO:0005576">
    <property type="term" value="C:extracellular region"/>
    <property type="evidence" value="ECO:0007669"/>
    <property type="project" value="UniProtKB-SubCell"/>
</dbReference>
<dbReference type="PANTHER" id="PTHR24276:SF91">
    <property type="entry name" value="AT26814P-RELATED"/>
    <property type="match status" value="1"/>
</dbReference>
<dbReference type="CDD" id="cd00190">
    <property type="entry name" value="Tryp_SPc"/>
    <property type="match status" value="1"/>
</dbReference>
<evidence type="ECO:0000256" key="7">
    <source>
        <dbReference type="ARBA" id="ARBA00022825"/>
    </source>
</evidence>
<dbReference type="OrthoDB" id="7839497at2759"/>
<dbReference type="RefSeq" id="XP_034106196.1">
    <property type="nucleotide sequence ID" value="XM_034250305.2"/>
</dbReference>
<name>A0A6P8WR13_DROAB</name>
<comment type="similarity">
    <text evidence="2">Belongs to the peptidase S1 family.</text>
</comment>
<protein>
    <recommendedName>
        <fullName evidence="11">trypsin</fullName>
        <ecNumber evidence="11">3.4.21.4</ecNumber>
    </recommendedName>
</protein>
<dbReference type="PROSITE" id="PS00135">
    <property type="entry name" value="TRYPSIN_SER"/>
    <property type="match status" value="1"/>
</dbReference>
<evidence type="ECO:0000256" key="9">
    <source>
        <dbReference type="ARBA" id="ARBA00023157"/>
    </source>
</evidence>
<evidence type="ECO:0000256" key="12">
    <source>
        <dbReference type="SAM" id="SignalP"/>
    </source>
</evidence>
<dbReference type="SMART" id="SM00020">
    <property type="entry name" value="Tryp_SPc"/>
    <property type="match status" value="1"/>
</dbReference>
<proteinExistence type="inferred from homology"/>
<keyword evidence="7" id="KW-0720">Serine protease</keyword>
<evidence type="ECO:0000256" key="4">
    <source>
        <dbReference type="ARBA" id="ARBA00022670"/>
    </source>
</evidence>
<dbReference type="FunFam" id="2.40.10.10:FF:000164">
    <property type="entry name" value="Jonah 66Cii"/>
    <property type="match status" value="1"/>
</dbReference>
<keyword evidence="5 12" id="KW-0732">Signal</keyword>
<dbReference type="PRINTS" id="PR00722">
    <property type="entry name" value="CHYMOTRYPSIN"/>
</dbReference>
<keyword evidence="8" id="KW-0865">Zymogen</keyword>
<gene>
    <name evidence="15" type="primary">LOC117569230</name>
</gene>
<evidence type="ECO:0000256" key="11">
    <source>
        <dbReference type="ARBA" id="ARBA00038868"/>
    </source>
</evidence>
<evidence type="ECO:0000256" key="5">
    <source>
        <dbReference type="ARBA" id="ARBA00022729"/>
    </source>
</evidence>
<evidence type="ECO:0000313" key="14">
    <source>
        <dbReference type="Proteomes" id="UP000515160"/>
    </source>
</evidence>
<evidence type="ECO:0000256" key="8">
    <source>
        <dbReference type="ARBA" id="ARBA00023145"/>
    </source>
</evidence>
<dbReference type="GeneID" id="117569230"/>
<dbReference type="PANTHER" id="PTHR24276">
    <property type="entry name" value="POLYSERASE-RELATED"/>
    <property type="match status" value="1"/>
</dbReference>
<feature type="domain" description="Peptidase S1" evidence="13">
    <location>
        <begin position="40"/>
        <end position="263"/>
    </location>
</feature>